<dbReference type="InterPro" id="IPR011992">
    <property type="entry name" value="EF-hand-dom_pair"/>
</dbReference>
<proteinExistence type="predicted"/>
<feature type="region of interest" description="Disordered" evidence="2">
    <location>
        <begin position="1"/>
        <end position="80"/>
    </location>
</feature>
<evidence type="ECO:0000256" key="3">
    <source>
        <dbReference type="SAM" id="Phobius"/>
    </source>
</evidence>
<keyword evidence="3" id="KW-0472">Membrane</keyword>
<feature type="domain" description="EF-hand" evidence="4">
    <location>
        <begin position="97"/>
        <end position="132"/>
    </location>
</feature>
<evidence type="ECO:0000259" key="4">
    <source>
        <dbReference type="PROSITE" id="PS50222"/>
    </source>
</evidence>
<evidence type="ECO:0000256" key="2">
    <source>
        <dbReference type="SAM" id="MobiDB-lite"/>
    </source>
</evidence>
<dbReference type="PROSITE" id="PS50222">
    <property type="entry name" value="EF_HAND_2"/>
    <property type="match status" value="2"/>
</dbReference>
<keyword evidence="3" id="KW-1133">Transmembrane helix</keyword>
<dbReference type="PROSITE" id="PS00018">
    <property type="entry name" value="EF_HAND_1"/>
    <property type="match status" value="2"/>
</dbReference>
<reference evidence="5" key="1">
    <citation type="submission" date="2021-01" db="EMBL/GenBank/DDBJ databases">
        <authorList>
            <person name="Corre E."/>
            <person name="Pelletier E."/>
            <person name="Niang G."/>
            <person name="Scheremetjew M."/>
            <person name="Finn R."/>
            <person name="Kale V."/>
            <person name="Holt S."/>
            <person name="Cochrane G."/>
            <person name="Meng A."/>
            <person name="Brown T."/>
            <person name="Cohen L."/>
        </authorList>
    </citation>
    <scope>NUCLEOTIDE SEQUENCE</scope>
    <source>
        <strain evidence="5">CCMP127</strain>
    </source>
</reference>
<feature type="transmembrane region" description="Helical" evidence="3">
    <location>
        <begin position="237"/>
        <end position="257"/>
    </location>
</feature>
<feature type="transmembrane region" description="Helical" evidence="3">
    <location>
        <begin position="269"/>
        <end position="290"/>
    </location>
</feature>
<dbReference type="AlphaFoldDB" id="A0A7S3L6T8"/>
<sequence length="318" mass="35604">MNYSSSASESKKGPKRRGLFRAFRRKHKTETGSVTATTRTPKMSASAFHSDAQSAPPLTSTVTRTTAGVTPVEPPSPRRVSACAKEAETSWLMRNGRFQRLCDSVFDAIDTDNSGCVDEKELYAGLLLIHLKLGAYAGPAACRPLGRERAAAVFRDMDTDDSGELDREEFRRVIVYLFGNVLIRVMVQWSMTLLIVPLVAQYILDAIYATTDAVYHIITTMDENFWLADQIELTVEYAWATFVSVLPAAILTACRFVGHYLEMVPESVWNSIPLTLLSTVLGIAVVPYIIFRIDEFFTQMARNNAIKKERKRNSSKRD</sequence>
<feature type="compositionally biased region" description="Basic residues" evidence="2">
    <location>
        <begin position="13"/>
        <end position="28"/>
    </location>
</feature>
<gene>
    <name evidence="5" type="ORF">ACOF00016_LOCUS10718</name>
</gene>
<keyword evidence="1" id="KW-0106">Calcium</keyword>
<dbReference type="CDD" id="cd00051">
    <property type="entry name" value="EFh"/>
    <property type="match status" value="1"/>
</dbReference>
<protein>
    <recommendedName>
        <fullName evidence="4">EF-hand domain-containing protein</fullName>
    </recommendedName>
</protein>
<name>A0A7S3L6T8_9STRA</name>
<feature type="domain" description="EF-hand" evidence="4">
    <location>
        <begin position="145"/>
        <end position="180"/>
    </location>
</feature>
<dbReference type="SUPFAM" id="SSF47473">
    <property type="entry name" value="EF-hand"/>
    <property type="match status" value="1"/>
</dbReference>
<evidence type="ECO:0000256" key="1">
    <source>
        <dbReference type="ARBA" id="ARBA00022837"/>
    </source>
</evidence>
<dbReference type="EMBL" id="HBIM01013173">
    <property type="protein sequence ID" value="CAE0413463.1"/>
    <property type="molecule type" value="Transcribed_RNA"/>
</dbReference>
<feature type="compositionally biased region" description="Polar residues" evidence="2">
    <location>
        <begin position="31"/>
        <end position="43"/>
    </location>
</feature>
<accession>A0A7S3L6T8</accession>
<dbReference type="Pfam" id="PF13499">
    <property type="entry name" value="EF-hand_7"/>
    <property type="match status" value="1"/>
</dbReference>
<dbReference type="Gene3D" id="1.10.238.10">
    <property type="entry name" value="EF-hand"/>
    <property type="match status" value="1"/>
</dbReference>
<dbReference type="SMART" id="SM00054">
    <property type="entry name" value="EFh"/>
    <property type="match status" value="2"/>
</dbReference>
<keyword evidence="3" id="KW-0812">Transmembrane</keyword>
<feature type="transmembrane region" description="Helical" evidence="3">
    <location>
        <begin position="181"/>
        <end position="204"/>
    </location>
</feature>
<organism evidence="5">
    <name type="scientific">Amphora coffeiformis</name>
    <dbReference type="NCBI Taxonomy" id="265554"/>
    <lineage>
        <taxon>Eukaryota</taxon>
        <taxon>Sar</taxon>
        <taxon>Stramenopiles</taxon>
        <taxon>Ochrophyta</taxon>
        <taxon>Bacillariophyta</taxon>
        <taxon>Bacillariophyceae</taxon>
        <taxon>Bacillariophycidae</taxon>
        <taxon>Thalassiophysales</taxon>
        <taxon>Catenulaceae</taxon>
        <taxon>Amphora</taxon>
    </lineage>
</organism>
<dbReference type="GO" id="GO:0005509">
    <property type="term" value="F:calcium ion binding"/>
    <property type="evidence" value="ECO:0007669"/>
    <property type="project" value="InterPro"/>
</dbReference>
<dbReference type="InterPro" id="IPR002048">
    <property type="entry name" value="EF_hand_dom"/>
</dbReference>
<feature type="compositionally biased region" description="Low complexity" evidence="2">
    <location>
        <begin position="59"/>
        <end position="71"/>
    </location>
</feature>
<evidence type="ECO:0000313" key="5">
    <source>
        <dbReference type="EMBL" id="CAE0413463.1"/>
    </source>
</evidence>
<dbReference type="InterPro" id="IPR018247">
    <property type="entry name" value="EF_Hand_1_Ca_BS"/>
</dbReference>